<dbReference type="SUPFAM" id="SSF51905">
    <property type="entry name" value="FAD/NAD(P)-binding domain"/>
    <property type="match status" value="1"/>
</dbReference>
<dbReference type="OrthoDB" id="9801699at2"/>
<dbReference type="InterPro" id="IPR041854">
    <property type="entry name" value="BFD-like_2Fe2S-bd_dom_sf"/>
</dbReference>
<gene>
    <name evidence="3" type="primary">lhgO_2</name>
    <name evidence="3" type="ORF">CAGA_20000</name>
</gene>
<dbReference type="Gene3D" id="3.50.50.60">
    <property type="entry name" value="FAD/NAD(P)-binding domain"/>
    <property type="match status" value="1"/>
</dbReference>
<dbReference type="GO" id="GO:0003973">
    <property type="term" value="F:(S)-2-hydroxy-acid oxidase activity"/>
    <property type="evidence" value="ECO:0007669"/>
    <property type="project" value="UniProtKB-EC"/>
</dbReference>
<reference evidence="3 4" key="1">
    <citation type="submission" date="2019-04" db="EMBL/GenBank/DDBJ databases">
        <authorList>
            <person name="Poehlein A."/>
            <person name="Bengelsdorf F.R."/>
            <person name="Duerre P."/>
            <person name="Daniel R."/>
        </authorList>
    </citation>
    <scope>NUCLEOTIDE SEQUENCE [LARGE SCALE GENOMIC DNA]</scope>
    <source>
        <strain evidence="3 4">BS-1</strain>
    </source>
</reference>
<dbReference type="EMBL" id="SRMQ01000010">
    <property type="protein sequence ID" value="TGJ75793.1"/>
    <property type="molecule type" value="Genomic_DNA"/>
</dbReference>
<evidence type="ECO:0000259" key="2">
    <source>
        <dbReference type="Pfam" id="PF04324"/>
    </source>
</evidence>
<dbReference type="InterPro" id="IPR052745">
    <property type="entry name" value="G3P_Oxidase/Oxidoreductase"/>
</dbReference>
<dbReference type="Pfam" id="PF01266">
    <property type="entry name" value="DAO"/>
    <property type="match status" value="1"/>
</dbReference>
<sequence length="482" mass="51964">MQQYDMIIIGGGIMGCSIARELSKYKLNIAVCEAAADVASGTTKANGGLIHAGDDPVPGTLKAFLNSKGCLMYPVLSEKLGFRFLKRGSMVVGFNEDDLAVLKTLLERGRLNGAPDLELISGGRIFELEPETNRKAKYALYSPHTGLVDPFEVAIAFSENAVANGVHFYLSSPVTAIQKTEDGFAVTLPKGQLNGKYLINCAGVHADDVARLAGADEFTIQARHGDLLVMDKNCGIKDVMTLYPIPKPDSKGVVLMSTVSGNILVGSTAVMKEKDDVASYREGIDELIAGANNLIEKLDIHKVIRTFAGNRAVVVGNNNDFYIRPSRKVAGLFHVAGIQSPGIASAPAVAAYVVQMLKGCGIPMEEKKNFIDTRKAPVDFSTLSTEEQDELIRKNPAYGRIVCRCECVTEGEIIDAMHRNPQPVTVDAIKRRTRAGMGRCQGGFCQQKVISIMAKELGCSPTEIELGDKGSQIIYSKLKEGC</sequence>
<dbReference type="InterPro" id="IPR006076">
    <property type="entry name" value="FAD-dep_OxRdtase"/>
</dbReference>
<evidence type="ECO:0000259" key="1">
    <source>
        <dbReference type="Pfam" id="PF01266"/>
    </source>
</evidence>
<dbReference type="PANTHER" id="PTHR42720">
    <property type="entry name" value="GLYCEROL-3-PHOSPHATE DEHYDROGENASE"/>
    <property type="match status" value="1"/>
</dbReference>
<name>A0A4Z0YAF3_9FIRM</name>
<dbReference type="Proteomes" id="UP000297714">
    <property type="component" value="Unassembled WGS sequence"/>
</dbReference>
<keyword evidence="3" id="KW-0560">Oxidoreductase</keyword>
<evidence type="ECO:0000313" key="3">
    <source>
        <dbReference type="EMBL" id="TGJ75793.1"/>
    </source>
</evidence>
<dbReference type="RefSeq" id="WP_135660369.1">
    <property type="nucleotide sequence ID" value="NZ_SRMQ01000010.1"/>
</dbReference>
<evidence type="ECO:0000313" key="4">
    <source>
        <dbReference type="Proteomes" id="UP000297714"/>
    </source>
</evidence>
<dbReference type="CDD" id="cd19946">
    <property type="entry name" value="GlpA-like_Fer2_BFD-like"/>
    <property type="match status" value="1"/>
</dbReference>
<comment type="caution">
    <text evidence="3">The sequence shown here is derived from an EMBL/GenBank/DDBJ whole genome shotgun (WGS) entry which is preliminary data.</text>
</comment>
<proteinExistence type="predicted"/>
<feature type="domain" description="BFD-like [2Fe-2S]-binding" evidence="2">
    <location>
        <begin position="401"/>
        <end position="454"/>
    </location>
</feature>
<dbReference type="Gene3D" id="3.30.9.10">
    <property type="entry name" value="D-Amino Acid Oxidase, subunit A, domain 2"/>
    <property type="match status" value="1"/>
</dbReference>
<keyword evidence="4" id="KW-1185">Reference proteome</keyword>
<dbReference type="Pfam" id="PF04324">
    <property type="entry name" value="Fer2_BFD"/>
    <property type="match status" value="1"/>
</dbReference>
<dbReference type="PANTHER" id="PTHR42720:SF1">
    <property type="entry name" value="GLYCEROL 3-PHOSPHATE OXIDASE"/>
    <property type="match status" value="1"/>
</dbReference>
<accession>A0A4Z0YAF3</accession>
<dbReference type="InterPro" id="IPR007419">
    <property type="entry name" value="BFD-like_2Fe2S-bd_dom"/>
</dbReference>
<dbReference type="AlphaFoldDB" id="A0A4Z0YAF3"/>
<dbReference type="Gene3D" id="1.10.10.1100">
    <property type="entry name" value="BFD-like [2Fe-2S]-binding domain"/>
    <property type="match status" value="1"/>
</dbReference>
<feature type="domain" description="FAD dependent oxidoreductase" evidence="1">
    <location>
        <begin position="5"/>
        <end position="356"/>
    </location>
</feature>
<dbReference type="InterPro" id="IPR036188">
    <property type="entry name" value="FAD/NAD-bd_sf"/>
</dbReference>
<organism evidence="3 4">
    <name type="scientific">Caproiciproducens galactitolivorans</name>
    <dbReference type="NCBI Taxonomy" id="642589"/>
    <lineage>
        <taxon>Bacteria</taxon>
        <taxon>Bacillati</taxon>
        <taxon>Bacillota</taxon>
        <taxon>Clostridia</taxon>
        <taxon>Eubacteriales</taxon>
        <taxon>Acutalibacteraceae</taxon>
        <taxon>Caproiciproducens</taxon>
    </lineage>
</organism>
<dbReference type="EC" id="1.1.3.15" evidence="3"/>
<protein>
    <submittedName>
        <fullName evidence="3">L-2-hydroxyglutarate oxidase LhgO</fullName>
        <ecNumber evidence="3">1.1.3.15</ecNumber>
    </submittedName>
</protein>